<dbReference type="Proteomes" id="UP000789706">
    <property type="component" value="Unassembled WGS sequence"/>
</dbReference>
<keyword evidence="3" id="KW-1185">Reference proteome</keyword>
<keyword evidence="1" id="KW-0812">Transmembrane</keyword>
<protein>
    <submittedName>
        <fullName evidence="2">4147_t:CDS:1</fullName>
    </submittedName>
</protein>
<keyword evidence="1" id="KW-0472">Membrane</keyword>
<dbReference type="EMBL" id="CAJVPK010000013">
    <property type="protein sequence ID" value="CAG8433265.1"/>
    <property type="molecule type" value="Genomic_DNA"/>
</dbReference>
<feature type="transmembrane region" description="Helical" evidence="1">
    <location>
        <begin position="135"/>
        <end position="155"/>
    </location>
</feature>
<organism evidence="2 3">
    <name type="scientific">Diversispora eburnea</name>
    <dbReference type="NCBI Taxonomy" id="1213867"/>
    <lineage>
        <taxon>Eukaryota</taxon>
        <taxon>Fungi</taxon>
        <taxon>Fungi incertae sedis</taxon>
        <taxon>Mucoromycota</taxon>
        <taxon>Glomeromycotina</taxon>
        <taxon>Glomeromycetes</taxon>
        <taxon>Diversisporales</taxon>
        <taxon>Diversisporaceae</taxon>
        <taxon>Diversispora</taxon>
    </lineage>
</organism>
<dbReference type="OrthoDB" id="2279611at2759"/>
<gene>
    <name evidence="2" type="ORF">DEBURN_LOCUS397</name>
</gene>
<accession>A0A9N8UW77</accession>
<feature type="transmembrane region" description="Helical" evidence="1">
    <location>
        <begin position="63"/>
        <end position="86"/>
    </location>
</feature>
<evidence type="ECO:0000313" key="2">
    <source>
        <dbReference type="EMBL" id="CAG8433265.1"/>
    </source>
</evidence>
<evidence type="ECO:0000313" key="3">
    <source>
        <dbReference type="Proteomes" id="UP000789706"/>
    </source>
</evidence>
<comment type="caution">
    <text evidence="2">The sequence shown here is derived from an EMBL/GenBank/DDBJ whole genome shotgun (WGS) entry which is preliminary data.</text>
</comment>
<proteinExistence type="predicted"/>
<name>A0A9N8UW77_9GLOM</name>
<evidence type="ECO:0000256" key="1">
    <source>
        <dbReference type="SAM" id="Phobius"/>
    </source>
</evidence>
<sequence length="182" mass="20668">MANKRNKYRAIIIWLATLEVDLRGIVITKNLIIGGFINGGMIVTSFLVALVGISSPLKRKKWLISHGFMIVLTSIALLVMGAIIWFETLHELKHFNEEWIRWTCPVDIDLTDKRGCQTPLIAAADKTSRKLFTSLFGFIAINVCSLLATIVLIQARNVEERYRKIDGKHRSLTDNALKRQYV</sequence>
<keyword evidence="1" id="KW-1133">Transmembrane helix</keyword>
<reference evidence="2" key="1">
    <citation type="submission" date="2021-06" db="EMBL/GenBank/DDBJ databases">
        <authorList>
            <person name="Kallberg Y."/>
            <person name="Tangrot J."/>
            <person name="Rosling A."/>
        </authorList>
    </citation>
    <scope>NUCLEOTIDE SEQUENCE</scope>
    <source>
        <strain evidence="2">AZ414A</strain>
    </source>
</reference>
<dbReference type="AlphaFoldDB" id="A0A9N8UW77"/>
<feature type="transmembrane region" description="Helical" evidence="1">
    <location>
        <begin position="32"/>
        <end position="51"/>
    </location>
</feature>